<gene>
    <name evidence="1" type="ORF">E2C01_082585</name>
</gene>
<protein>
    <submittedName>
        <fullName evidence="1">Uncharacterized protein</fullName>
    </submittedName>
</protein>
<comment type="caution">
    <text evidence="1">The sequence shown here is derived from an EMBL/GenBank/DDBJ whole genome shotgun (WGS) entry which is preliminary data.</text>
</comment>
<accession>A0A5B7IZN7</accession>
<dbReference type="AlphaFoldDB" id="A0A5B7IZN7"/>
<keyword evidence="2" id="KW-1185">Reference proteome</keyword>
<sequence>MGMLRATSMLPVRPVLCGACPDDEMLHWMRNLALRRIVRAVVLLGCVVLREYDRGVPVT</sequence>
<organism evidence="1 2">
    <name type="scientific">Portunus trituberculatus</name>
    <name type="common">Swimming crab</name>
    <name type="synonym">Neptunus trituberculatus</name>
    <dbReference type="NCBI Taxonomy" id="210409"/>
    <lineage>
        <taxon>Eukaryota</taxon>
        <taxon>Metazoa</taxon>
        <taxon>Ecdysozoa</taxon>
        <taxon>Arthropoda</taxon>
        <taxon>Crustacea</taxon>
        <taxon>Multicrustacea</taxon>
        <taxon>Malacostraca</taxon>
        <taxon>Eumalacostraca</taxon>
        <taxon>Eucarida</taxon>
        <taxon>Decapoda</taxon>
        <taxon>Pleocyemata</taxon>
        <taxon>Brachyura</taxon>
        <taxon>Eubrachyura</taxon>
        <taxon>Portunoidea</taxon>
        <taxon>Portunidae</taxon>
        <taxon>Portuninae</taxon>
        <taxon>Portunus</taxon>
    </lineage>
</organism>
<proteinExistence type="predicted"/>
<reference evidence="1 2" key="1">
    <citation type="submission" date="2019-05" db="EMBL/GenBank/DDBJ databases">
        <title>Another draft genome of Portunus trituberculatus and its Hox gene families provides insights of decapod evolution.</title>
        <authorList>
            <person name="Jeong J.-H."/>
            <person name="Song I."/>
            <person name="Kim S."/>
            <person name="Choi T."/>
            <person name="Kim D."/>
            <person name="Ryu S."/>
            <person name="Kim W."/>
        </authorList>
    </citation>
    <scope>NUCLEOTIDE SEQUENCE [LARGE SCALE GENOMIC DNA]</scope>
    <source>
        <tissue evidence="1">Muscle</tissue>
    </source>
</reference>
<name>A0A5B7IZN7_PORTR</name>
<dbReference type="Proteomes" id="UP000324222">
    <property type="component" value="Unassembled WGS sequence"/>
</dbReference>
<dbReference type="EMBL" id="VSRR010075319">
    <property type="protein sequence ID" value="MPC87713.1"/>
    <property type="molecule type" value="Genomic_DNA"/>
</dbReference>
<evidence type="ECO:0000313" key="2">
    <source>
        <dbReference type="Proteomes" id="UP000324222"/>
    </source>
</evidence>
<evidence type="ECO:0000313" key="1">
    <source>
        <dbReference type="EMBL" id="MPC87713.1"/>
    </source>
</evidence>